<dbReference type="InterPro" id="IPR006530">
    <property type="entry name" value="YD"/>
</dbReference>
<dbReference type="Proteomes" id="UP000187085">
    <property type="component" value="Unassembled WGS sequence"/>
</dbReference>
<dbReference type="STRING" id="554083.BKD30_15135"/>
<sequence length="143" mass="15100">TGTGVIVTYGYDRNDRVVSTSFSDYTPTVRYTYNARGQVTSRVDSSGTTSWGYDQAGRLVSRANTAGGGTIGYGYDKAGNLVSKTDTRGTTRYAFDASGTPVSLSYATAGGGTATTTFATDDRGRRTDTWLASSQANTVWAAH</sequence>
<organism evidence="1 2">
    <name type="scientific">Tersicoccus phoenicis</name>
    <dbReference type="NCBI Taxonomy" id="554083"/>
    <lineage>
        <taxon>Bacteria</taxon>
        <taxon>Bacillati</taxon>
        <taxon>Actinomycetota</taxon>
        <taxon>Actinomycetes</taxon>
        <taxon>Micrococcales</taxon>
        <taxon>Micrococcaceae</taxon>
        <taxon>Tersicoccus</taxon>
    </lineage>
</organism>
<comment type="caution">
    <text evidence="1">The sequence shown here is derived from an EMBL/GenBank/DDBJ whole genome shotgun (WGS) entry which is preliminary data.</text>
</comment>
<dbReference type="AlphaFoldDB" id="A0A1R1L5Y1"/>
<evidence type="ECO:0000313" key="1">
    <source>
        <dbReference type="EMBL" id="OMH22955.1"/>
    </source>
</evidence>
<dbReference type="RefSeq" id="WP_162493838.1">
    <property type="nucleotide sequence ID" value="NZ_MRDE01000102.1"/>
</dbReference>
<dbReference type="Gene3D" id="2.180.10.10">
    <property type="entry name" value="RHS repeat-associated core"/>
    <property type="match status" value="1"/>
</dbReference>
<feature type="non-terminal residue" evidence="1">
    <location>
        <position position="143"/>
    </location>
</feature>
<gene>
    <name evidence="1" type="ORF">BKD30_15135</name>
</gene>
<evidence type="ECO:0000313" key="2">
    <source>
        <dbReference type="Proteomes" id="UP000187085"/>
    </source>
</evidence>
<proteinExistence type="predicted"/>
<name>A0A1R1L5Y1_9MICC</name>
<protein>
    <recommendedName>
        <fullName evidence="3">Type IV secretion protein Rhs</fullName>
    </recommendedName>
</protein>
<feature type="non-terminal residue" evidence="1">
    <location>
        <position position="1"/>
    </location>
</feature>
<keyword evidence="2" id="KW-1185">Reference proteome</keyword>
<accession>A0A1R1L5Y1</accession>
<dbReference type="NCBIfam" id="TIGR01643">
    <property type="entry name" value="YD_repeat_2x"/>
    <property type="match status" value="3"/>
</dbReference>
<dbReference type="Pfam" id="PF05593">
    <property type="entry name" value="RHS_repeat"/>
    <property type="match status" value="2"/>
</dbReference>
<dbReference type="EMBL" id="MRDE01000102">
    <property type="protein sequence ID" value="OMH22955.1"/>
    <property type="molecule type" value="Genomic_DNA"/>
</dbReference>
<evidence type="ECO:0008006" key="3">
    <source>
        <dbReference type="Google" id="ProtNLM"/>
    </source>
</evidence>
<reference evidence="1 2" key="1">
    <citation type="submission" date="2016-12" db="EMBL/GenBank/DDBJ databases">
        <title>Draft genome of Tersicoccus phoenicis 1P05MA.</title>
        <authorList>
            <person name="Nakajima Y."/>
            <person name="Yoshizawa S."/>
            <person name="Nakamura K."/>
            <person name="Ogura Y."/>
            <person name="Hayashi T."/>
            <person name="Kogure K."/>
        </authorList>
    </citation>
    <scope>NUCLEOTIDE SEQUENCE [LARGE SCALE GENOMIC DNA]</scope>
    <source>
        <strain evidence="1 2">1p05MA</strain>
    </source>
</reference>
<dbReference type="InterPro" id="IPR031325">
    <property type="entry name" value="RHS_repeat"/>
</dbReference>